<evidence type="ECO:0000313" key="1">
    <source>
        <dbReference type="EMBL" id="KKM88556.1"/>
    </source>
</evidence>
<dbReference type="AlphaFoldDB" id="A0A0F9LMY2"/>
<proteinExistence type="predicted"/>
<gene>
    <name evidence="1" type="ORF">LCGC14_1257540</name>
</gene>
<protein>
    <submittedName>
        <fullName evidence="1">Uncharacterized protein</fullName>
    </submittedName>
</protein>
<sequence>MLSQSKKDTVLRLFNQGKNYWQIKSRTNVELDSIGSILEQSIGAIFIKALNILKISEFYYLEKPFVQFFNELYGRITVSTYRKYCNFFPPCLYIFFKLNGINITFSDLTYLKTKKELRSGFKILVQVYPEYFKRDKQQITLLKITRIIKTFQLDQVFTKVSNRLFTLLCNKLNTARESTVAAAICLLTNILLGKRHPSLTELCKYLRISTSMPYIRLKKLKINNIDFNSLGGLQSSSSQIREIFHKDKILNQFINMSPETIPNYVIDSKNSTIYTYVSKEDVNKIVKLRTKDRCSIKEITQKVKLRRIIISTILSDKLKDTGSKYSTTHTYVSKEDVEELIQLRKENMSLHTIQEKLNLPKSRVSSILRGELENKSKQYKVNPFSIIYNKIILKIQPRRAVINEDDCYTFYQNVYKKVKKFTKYRNSSKLAPFTIFFYLKSRNVLFTTSDFIYAAGITQEEFLKGFKAIYPLCGKITQDINKAIIYSLIDLI</sequence>
<reference evidence="1" key="1">
    <citation type="journal article" date="2015" name="Nature">
        <title>Complex archaea that bridge the gap between prokaryotes and eukaryotes.</title>
        <authorList>
            <person name="Spang A."/>
            <person name="Saw J.H."/>
            <person name="Jorgensen S.L."/>
            <person name="Zaremba-Niedzwiedzka K."/>
            <person name="Martijn J."/>
            <person name="Lind A.E."/>
            <person name="van Eijk R."/>
            <person name="Schleper C."/>
            <person name="Guy L."/>
            <person name="Ettema T.J."/>
        </authorList>
    </citation>
    <scope>NUCLEOTIDE SEQUENCE</scope>
</reference>
<comment type="caution">
    <text evidence="1">The sequence shown here is derived from an EMBL/GenBank/DDBJ whole genome shotgun (WGS) entry which is preliminary data.</text>
</comment>
<name>A0A0F9LMY2_9ZZZZ</name>
<accession>A0A0F9LMY2</accession>
<dbReference type="EMBL" id="LAZR01006943">
    <property type="protein sequence ID" value="KKM88556.1"/>
    <property type="molecule type" value="Genomic_DNA"/>
</dbReference>
<organism evidence="1">
    <name type="scientific">marine sediment metagenome</name>
    <dbReference type="NCBI Taxonomy" id="412755"/>
    <lineage>
        <taxon>unclassified sequences</taxon>
        <taxon>metagenomes</taxon>
        <taxon>ecological metagenomes</taxon>
    </lineage>
</organism>